<gene>
    <name evidence="3" type="ORF">V5R04_11115</name>
</gene>
<feature type="transmembrane region" description="Helical" evidence="1">
    <location>
        <begin position="303"/>
        <end position="322"/>
    </location>
</feature>
<keyword evidence="1" id="KW-0472">Membrane</keyword>
<protein>
    <submittedName>
        <fullName evidence="3">DUF2207 domain-containing protein</fullName>
    </submittedName>
</protein>
<keyword evidence="1" id="KW-0812">Transmembrane</keyword>
<dbReference type="AlphaFoldDB" id="A0AAU7DUW6"/>
<organism evidence="3">
    <name type="scientific">Jonesiaceae bacterium BS-20</name>
    <dbReference type="NCBI Taxonomy" id="3120821"/>
    <lineage>
        <taxon>Bacteria</taxon>
        <taxon>Bacillati</taxon>
        <taxon>Actinomycetota</taxon>
        <taxon>Actinomycetes</taxon>
        <taxon>Micrococcales</taxon>
        <taxon>Jonesiaceae</taxon>
    </lineage>
</organism>
<reference evidence="3" key="1">
    <citation type="submission" date="2024-02" db="EMBL/GenBank/DDBJ databases">
        <title>Tomenella chthoni gen. nov. sp. nov., a member of the family Jonesiaceae isolated from bat guano.</title>
        <authorList>
            <person name="Miller S.L."/>
            <person name="King J."/>
            <person name="Sankaranarayanan K."/>
            <person name="Lawson P.A."/>
        </authorList>
    </citation>
    <scope>NUCLEOTIDE SEQUENCE</scope>
    <source>
        <strain evidence="3">BS-20</strain>
    </source>
</reference>
<proteinExistence type="predicted"/>
<dbReference type="EMBL" id="CP146203">
    <property type="protein sequence ID" value="XBH20773.1"/>
    <property type="molecule type" value="Genomic_DNA"/>
</dbReference>
<sequence length="596" mass="64592">MRLVSLVTRPVLALGVALVLVMLAGFSARASSVDTTSVDTSPEPHKNLAVTIDLASSGVVTVTEHHTWLVEPANSQNVVRHLPLFAPYSGELMKKFDYTNFEVSSPESSYDLKVLDNGSELEVRMTKSINADQKAPALVPTNQELATIEVELSYNIKGVLSTTRIPSGDVVANEFFWSILTNSTVEYSTVAFTINAPVPALENECLLEPPPAPEDILTLAPTCVEQSTGQNLSYLATPVPTGTLLDARVTFPAGTFNRTALLTVDWTDAQQEQDAGDTDTQVPFDPTWTENLDEGLAKSNNQLLPLLVALLIAAMIAATIVFTRRRSDYRFVATQPGLIPPGASSHPVERAPQTLTAVRSHTPPADLSVAEAGAVLTAGLRGKDVTATLIDLAVRRALSITELPAAQGPVTWRITKNSPVADLILLPHEQALLDALFAHGDEIETVSMHANFALGALDVLRTLGQEIANRELFKQLLEHESIGRQHRKQRTAPGRAYLEQLSGFSDFLADPKPEELEQLVAQAPITEVFCAYLPWALTCDQADAWARACDAYVSGSGHFQGNTRSEVPWFCLDGAAWNGTFADLVEHITRLVKTGY</sequence>
<evidence type="ECO:0000259" key="2">
    <source>
        <dbReference type="Pfam" id="PF09972"/>
    </source>
</evidence>
<evidence type="ECO:0000256" key="1">
    <source>
        <dbReference type="SAM" id="Phobius"/>
    </source>
</evidence>
<evidence type="ECO:0000313" key="3">
    <source>
        <dbReference type="EMBL" id="XBH20773.1"/>
    </source>
</evidence>
<dbReference type="Pfam" id="PF09972">
    <property type="entry name" value="DUF2207"/>
    <property type="match status" value="1"/>
</dbReference>
<feature type="domain" description="DUF2207" evidence="2">
    <location>
        <begin position="47"/>
        <end position="251"/>
    </location>
</feature>
<accession>A0AAU7DUW6</accession>
<keyword evidence="1" id="KW-1133">Transmembrane helix</keyword>
<name>A0AAU7DUW6_9MICO</name>
<dbReference type="InterPro" id="IPR018702">
    <property type="entry name" value="DUF2207"/>
</dbReference>